<dbReference type="RefSeq" id="XP_013900912.1">
    <property type="nucleotide sequence ID" value="XM_014045458.1"/>
</dbReference>
<evidence type="ECO:0000256" key="2">
    <source>
        <dbReference type="ARBA" id="ARBA00023180"/>
    </source>
</evidence>
<proteinExistence type="predicted"/>
<keyword evidence="2" id="KW-0325">Glycoprotein</keyword>
<sequence length="170" mass="18286">MCQAQPVLGDVELYVSVSAEAATEDFTFDPFPDLPADFGPEIPDDGVDGLLLMADPEDACGQFTFTERRETWVALIARAQRPHPTNCTFDVKVRNAERAGAAAAIVFDDAYEALIIMSKPLGNPDPGIPSVFVSAKAGLVMRKLLVPGQTRVRLTPGSGGGMVVLHRWQS</sequence>
<name>A0A0D2JS97_9CHLO</name>
<dbReference type="EMBL" id="KK101174">
    <property type="protein sequence ID" value="KIZ01893.1"/>
    <property type="molecule type" value="Genomic_DNA"/>
</dbReference>
<evidence type="ECO:0000313" key="5">
    <source>
        <dbReference type="Proteomes" id="UP000054498"/>
    </source>
</evidence>
<accession>A0A0D2JS97</accession>
<gene>
    <name evidence="4" type="ORF">MNEG_6073</name>
</gene>
<dbReference type="PANTHER" id="PTHR22702:SF1">
    <property type="entry name" value="PROTEASE-ASSOCIATED DOMAIN-CONTAINING PROTEIN 1"/>
    <property type="match status" value="1"/>
</dbReference>
<dbReference type="InterPro" id="IPR003137">
    <property type="entry name" value="PA_domain"/>
</dbReference>
<organism evidence="4 5">
    <name type="scientific">Monoraphidium neglectum</name>
    <dbReference type="NCBI Taxonomy" id="145388"/>
    <lineage>
        <taxon>Eukaryota</taxon>
        <taxon>Viridiplantae</taxon>
        <taxon>Chlorophyta</taxon>
        <taxon>core chlorophytes</taxon>
        <taxon>Chlorophyceae</taxon>
        <taxon>CS clade</taxon>
        <taxon>Sphaeropleales</taxon>
        <taxon>Selenastraceae</taxon>
        <taxon>Monoraphidium</taxon>
    </lineage>
</organism>
<dbReference type="KEGG" id="mng:MNEG_6073"/>
<evidence type="ECO:0000313" key="4">
    <source>
        <dbReference type="EMBL" id="KIZ01893.1"/>
    </source>
</evidence>
<dbReference type="PANTHER" id="PTHR22702">
    <property type="entry name" value="PROTEASE-ASSOCIATED DOMAIN-CONTAINING PROTEIN"/>
    <property type="match status" value="1"/>
</dbReference>
<evidence type="ECO:0000256" key="1">
    <source>
        <dbReference type="ARBA" id="ARBA00022729"/>
    </source>
</evidence>
<dbReference type="Gene3D" id="3.50.30.30">
    <property type="match status" value="1"/>
</dbReference>
<dbReference type="Proteomes" id="UP000054498">
    <property type="component" value="Unassembled WGS sequence"/>
</dbReference>
<dbReference type="STRING" id="145388.A0A0D2JS97"/>
<keyword evidence="1" id="KW-0732">Signal</keyword>
<evidence type="ECO:0000259" key="3">
    <source>
        <dbReference type="Pfam" id="PF02225"/>
    </source>
</evidence>
<keyword evidence="5" id="KW-1185">Reference proteome</keyword>
<reference evidence="4 5" key="1">
    <citation type="journal article" date="2013" name="BMC Genomics">
        <title>Reconstruction of the lipid metabolism for the microalga Monoraphidium neglectum from its genome sequence reveals characteristics suitable for biofuel production.</title>
        <authorList>
            <person name="Bogen C."/>
            <person name="Al-Dilaimi A."/>
            <person name="Albersmeier A."/>
            <person name="Wichmann J."/>
            <person name="Grundmann M."/>
            <person name="Rupp O."/>
            <person name="Lauersen K.J."/>
            <person name="Blifernez-Klassen O."/>
            <person name="Kalinowski J."/>
            <person name="Goesmann A."/>
            <person name="Mussgnug J.H."/>
            <person name="Kruse O."/>
        </authorList>
    </citation>
    <scope>NUCLEOTIDE SEQUENCE [LARGE SCALE GENOMIC DNA]</scope>
    <source>
        <strain evidence="4 5">SAG 48.87</strain>
    </source>
</reference>
<dbReference type="InterPro" id="IPR046450">
    <property type="entry name" value="PA_dom_sf"/>
</dbReference>
<dbReference type="GeneID" id="25738949"/>
<dbReference type="OrthoDB" id="8062037at2759"/>
<dbReference type="Pfam" id="PF02225">
    <property type="entry name" value="PA"/>
    <property type="match status" value="1"/>
</dbReference>
<protein>
    <recommendedName>
        <fullName evidence="3">PA domain-containing protein</fullName>
    </recommendedName>
</protein>
<dbReference type="AlphaFoldDB" id="A0A0D2JS97"/>
<feature type="domain" description="PA" evidence="3">
    <location>
        <begin position="56"/>
        <end position="139"/>
    </location>
</feature>
<dbReference type="SUPFAM" id="SSF52025">
    <property type="entry name" value="PA domain"/>
    <property type="match status" value="1"/>
</dbReference>